<evidence type="ECO:0000313" key="4">
    <source>
        <dbReference type="EMBL" id="GAA2617287.1"/>
    </source>
</evidence>
<organism evidence="4 5">
    <name type="scientific">Streptomyces axinellae</name>
    <dbReference type="NCBI Taxonomy" id="552788"/>
    <lineage>
        <taxon>Bacteria</taxon>
        <taxon>Bacillati</taxon>
        <taxon>Actinomycetota</taxon>
        <taxon>Actinomycetes</taxon>
        <taxon>Kitasatosporales</taxon>
        <taxon>Streptomycetaceae</taxon>
        <taxon>Streptomyces</taxon>
    </lineage>
</organism>
<dbReference type="RefSeq" id="WP_344566803.1">
    <property type="nucleotide sequence ID" value="NZ_BAAARJ010000010.1"/>
</dbReference>
<evidence type="ECO:0000256" key="2">
    <source>
        <dbReference type="SAM" id="SignalP"/>
    </source>
</evidence>
<comment type="caution">
    <text evidence="4">The sequence shown here is derived from an EMBL/GenBank/DDBJ whole genome shotgun (WGS) entry which is preliminary data.</text>
</comment>
<proteinExistence type="predicted"/>
<feature type="compositionally biased region" description="Low complexity" evidence="1">
    <location>
        <begin position="42"/>
        <end position="54"/>
    </location>
</feature>
<dbReference type="Gene3D" id="3.90.1010.20">
    <property type="match status" value="1"/>
</dbReference>
<evidence type="ECO:0000259" key="3">
    <source>
        <dbReference type="SMART" id="SM00900"/>
    </source>
</evidence>
<protein>
    <submittedName>
        <fullName evidence="4">FMN-binding protein</fullName>
    </submittedName>
</protein>
<feature type="domain" description="FMN-binding" evidence="3">
    <location>
        <begin position="64"/>
        <end position="141"/>
    </location>
</feature>
<keyword evidence="5" id="KW-1185">Reference proteome</keyword>
<reference evidence="5" key="1">
    <citation type="journal article" date="2019" name="Int. J. Syst. Evol. Microbiol.">
        <title>The Global Catalogue of Microorganisms (GCM) 10K type strain sequencing project: providing services to taxonomists for standard genome sequencing and annotation.</title>
        <authorList>
            <consortium name="The Broad Institute Genomics Platform"/>
            <consortium name="The Broad Institute Genome Sequencing Center for Infectious Disease"/>
            <person name="Wu L."/>
            <person name="Ma J."/>
        </authorList>
    </citation>
    <scope>NUCLEOTIDE SEQUENCE [LARGE SCALE GENOMIC DNA]</scope>
    <source>
        <strain evidence="5">JCM 16373</strain>
    </source>
</reference>
<dbReference type="EMBL" id="BAAARJ010000010">
    <property type="protein sequence ID" value="GAA2617287.1"/>
    <property type="molecule type" value="Genomic_DNA"/>
</dbReference>
<keyword evidence="2" id="KW-0732">Signal</keyword>
<feature type="chain" id="PRO_5047163722" evidence="2">
    <location>
        <begin position="27"/>
        <end position="143"/>
    </location>
</feature>
<name>A0ABP6CJ45_9ACTN</name>
<dbReference type="Pfam" id="PF04205">
    <property type="entry name" value="FMN_bind"/>
    <property type="match status" value="1"/>
</dbReference>
<dbReference type="InterPro" id="IPR007329">
    <property type="entry name" value="FMN-bd"/>
</dbReference>
<feature type="signal peptide" evidence="2">
    <location>
        <begin position="1"/>
        <end position="26"/>
    </location>
</feature>
<dbReference type="Proteomes" id="UP001501447">
    <property type="component" value="Unassembled WGS sequence"/>
</dbReference>
<feature type="region of interest" description="Disordered" evidence="1">
    <location>
        <begin position="29"/>
        <end position="60"/>
    </location>
</feature>
<evidence type="ECO:0000256" key="1">
    <source>
        <dbReference type="SAM" id="MobiDB-lite"/>
    </source>
</evidence>
<evidence type="ECO:0000313" key="5">
    <source>
        <dbReference type="Proteomes" id="UP001501447"/>
    </source>
</evidence>
<accession>A0ABP6CJ45</accession>
<dbReference type="SMART" id="SM00900">
    <property type="entry name" value="FMN_bind"/>
    <property type="match status" value="1"/>
</dbReference>
<sequence>MRRAAVTACATVAGVVLLLSFKPHHNAPPAVTAPPSGGGSSAGAPAGASGQRSGTYTGSVIDTQYGPVQVEATLKGGRLTAVKAVRTPSENSRDKAIAKDAVPRLTQEALHAQNAQIDAVSGATYTSDGYIRSLQSALDQAHG</sequence>
<gene>
    <name evidence="4" type="ORF">GCM10009863_33860</name>
</gene>